<dbReference type="RefSeq" id="WP_084114292.1">
    <property type="nucleotide sequence ID" value="NZ_FWXH01000002.1"/>
</dbReference>
<gene>
    <name evidence="1" type="ORF">SAMN02745134_01004</name>
</gene>
<keyword evidence="2" id="KW-1185">Reference proteome</keyword>
<organism evidence="1 2">
    <name type="scientific">Clostridium acidisoli DSM 12555</name>
    <dbReference type="NCBI Taxonomy" id="1121291"/>
    <lineage>
        <taxon>Bacteria</taxon>
        <taxon>Bacillati</taxon>
        <taxon>Bacillota</taxon>
        <taxon>Clostridia</taxon>
        <taxon>Eubacteriales</taxon>
        <taxon>Clostridiaceae</taxon>
        <taxon>Clostridium</taxon>
    </lineage>
</organism>
<name>A0A1W1X951_9CLOT</name>
<sequence length="132" mass="15567">MEKTTVIEYLKSNDFEDVEEIKYKDESLIVRFYYDFDDSEIEAASAYANDECEEESEGEIWYNKFFIPYLNDIVVDNVGEIIENCSEEFDLEAQFITYDIDEEQIEYAEIIAEFANRGQEIDVEKAVDDLKI</sequence>
<evidence type="ECO:0000313" key="1">
    <source>
        <dbReference type="EMBL" id="SMC20041.1"/>
    </source>
</evidence>
<evidence type="ECO:0000313" key="2">
    <source>
        <dbReference type="Proteomes" id="UP000192468"/>
    </source>
</evidence>
<dbReference type="STRING" id="1121291.SAMN02745134_01004"/>
<reference evidence="1 2" key="1">
    <citation type="submission" date="2017-04" db="EMBL/GenBank/DDBJ databases">
        <authorList>
            <person name="Afonso C.L."/>
            <person name="Miller P.J."/>
            <person name="Scott M.A."/>
            <person name="Spackman E."/>
            <person name="Goraichik I."/>
            <person name="Dimitrov K.M."/>
            <person name="Suarez D.L."/>
            <person name="Swayne D.E."/>
        </authorList>
    </citation>
    <scope>NUCLEOTIDE SEQUENCE [LARGE SCALE GENOMIC DNA]</scope>
    <source>
        <strain evidence="1 2">DSM 12555</strain>
    </source>
</reference>
<protein>
    <submittedName>
        <fullName evidence="1">Uncharacterized protein</fullName>
    </submittedName>
</protein>
<dbReference type="Proteomes" id="UP000192468">
    <property type="component" value="Unassembled WGS sequence"/>
</dbReference>
<proteinExistence type="predicted"/>
<dbReference type="OrthoDB" id="1937284at2"/>
<dbReference type="EMBL" id="FWXH01000002">
    <property type="protein sequence ID" value="SMC20041.1"/>
    <property type="molecule type" value="Genomic_DNA"/>
</dbReference>
<dbReference type="AlphaFoldDB" id="A0A1W1X951"/>
<accession>A0A1W1X951</accession>